<proteinExistence type="predicted"/>
<dbReference type="SUPFAM" id="SSF57850">
    <property type="entry name" value="RING/U-box"/>
    <property type="match status" value="1"/>
</dbReference>
<dbReference type="GO" id="GO:0016567">
    <property type="term" value="P:protein ubiquitination"/>
    <property type="evidence" value="ECO:0007669"/>
    <property type="project" value="TreeGrafter"/>
</dbReference>
<evidence type="ECO:0000313" key="5">
    <source>
        <dbReference type="Proteomes" id="UP000596660"/>
    </source>
</evidence>
<dbReference type="InterPro" id="IPR011422">
    <property type="entry name" value="BRAP2/ETP1_RRM"/>
</dbReference>
<dbReference type="Proteomes" id="UP000596660">
    <property type="component" value="Unplaced"/>
</dbReference>
<organism evidence="4 5">
    <name type="scientific">Chenopodium quinoa</name>
    <name type="common">Quinoa</name>
    <dbReference type="NCBI Taxonomy" id="63459"/>
    <lineage>
        <taxon>Eukaryota</taxon>
        <taxon>Viridiplantae</taxon>
        <taxon>Streptophyta</taxon>
        <taxon>Embryophyta</taxon>
        <taxon>Tracheophyta</taxon>
        <taxon>Spermatophyta</taxon>
        <taxon>Magnoliopsida</taxon>
        <taxon>eudicotyledons</taxon>
        <taxon>Gunneridae</taxon>
        <taxon>Pentapetalae</taxon>
        <taxon>Caryophyllales</taxon>
        <taxon>Chenopodiaceae</taxon>
        <taxon>Chenopodioideae</taxon>
        <taxon>Atripliceae</taxon>
        <taxon>Chenopodium</taxon>
    </lineage>
</organism>
<evidence type="ECO:0000259" key="3">
    <source>
        <dbReference type="PROSITE" id="PS50271"/>
    </source>
</evidence>
<dbReference type="AlphaFoldDB" id="A0A803LNS0"/>
<evidence type="ECO:0000256" key="1">
    <source>
        <dbReference type="PROSITE-ProRule" id="PRU00502"/>
    </source>
</evidence>
<dbReference type="InterPro" id="IPR013083">
    <property type="entry name" value="Znf_RING/FYVE/PHD"/>
</dbReference>
<dbReference type="Gene3D" id="3.30.40.10">
    <property type="entry name" value="Zinc/RING finger domain, C3HC4 (zinc finger)"/>
    <property type="match status" value="1"/>
</dbReference>
<dbReference type="GO" id="GO:0005737">
    <property type="term" value="C:cytoplasm"/>
    <property type="evidence" value="ECO:0007669"/>
    <property type="project" value="TreeGrafter"/>
</dbReference>
<feature type="coiled-coil region" evidence="2">
    <location>
        <begin position="275"/>
        <end position="382"/>
    </location>
</feature>
<evidence type="ECO:0000313" key="4">
    <source>
        <dbReference type="EnsemblPlants" id="AUR62016599-RA:cds"/>
    </source>
</evidence>
<dbReference type="PANTHER" id="PTHR24007">
    <property type="entry name" value="BRCA1-ASSOCIATED PROTEIN"/>
    <property type="match status" value="1"/>
</dbReference>
<dbReference type="SMART" id="SM00290">
    <property type="entry name" value="ZnF_UBP"/>
    <property type="match status" value="1"/>
</dbReference>
<dbReference type="GO" id="GO:0008270">
    <property type="term" value="F:zinc ion binding"/>
    <property type="evidence" value="ECO:0007669"/>
    <property type="project" value="UniProtKB-KW"/>
</dbReference>
<dbReference type="PANTHER" id="PTHR24007:SF7">
    <property type="entry name" value="BRCA1-ASSOCIATED PROTEIN"/>
    <property type="match status" value="1"/>
</dbReference>
<dbReference type="Pfam" id="PF02148">
    <property type="entry name" value="zf-UBP"/>
    <property type="match status" value="1"/>
</dbReference>
<evidence type="ECO:0000256" key="2">
    <source>
        <dbReference type="SAM" id="Coils"/>
    </source>
</evidence>
<dbReference type="PROSITE" id="PS50271">
    <property type="entry name" value="ZF_UBP"/>
    <property type="match status" value="1"/>
</dbReference>
<dbReference type="CDD" id="cd12437">
    <property type="entry name" value="RRM_BRAP2_like"/>
    <property type="match status" value="1"/>
</dbReference>
<feature type="domain" description="UBP-type" evidence="3">
    <location>
        <begin position="140"/>
        <end position="233"/>
    </location>
</feature>
<accession>A0A803LNS0</accession>
<name>A0A803LNS0_CHEQI</name>
<dbReference type="GO" id="GO:0061630">
    <property type="term" value="F:ubiquitin protein ligase activity"/>
    <property type="evidence" value="ECO:0007669"/>
    <property type="project" value="TreeGrafter"/>
</dbReference>
<dbReference type="Pfam" id="PF07576">
    <property type="entry name" value="BRAP2"/>
    <property type="match status" value="1"/>
</dbReference>
<keyword evidence="1" id="KW-0863">Zinc-finger</keyword>
<dbReference type="OMA" id="RFNSIEP"/>
<sequence length="416" mass="47694">MTYADFCRFSGSFIQHMLEMRIVRNDEMEDRYIVLIRFDSQDSTDGFYKHFNGQTYSSLEPEACHVHFIIDVQYTGSIEHGQASLGNSTEQPTCPRDWIKKPMEFSQPFAIILSTAPASLSGQILLVLRFIDHCFAFPVLELEVCRYCQQQPDNSTCFVCQTSENLWICVICGFVGCGRYKEGHAIMHWKETQHCYSLDLETRRVWDYVGDNYVHRLIQSKTDGKLVELNVPCSHATHGCGSCECSGDPGINDAIVNSKVEAIVNEYNELLSTQLENQKLYFESLLQEIKEETEKDIAEAVGKAVSLKLQKLQAKLDRCIKEKKFLDDINENLLKNQEIWKIKIQEIEEREEKAVRLKDEKIRDLEEQLKDLMLHLEAGQAVEQLSISDEVDDGAVLKLGGESSTRAIKSKNRKKR</sequence>
<dbReference type="InterPro" id="IPR001607">
    <property type="entry name" value="Znf_UBP"/>
</dbReference>
<keyword evidence="1" id="KW-0479">Metal-binding</keyword>
<keyword evidence="1" id="KW-0862">Zinc</keyword>
<reference evidence="4" key="2">
    <citation type="submission" date="2021-03" db="UniProtKB">
        <authorList>
            <consortium name="EnsemblPlants"/>
        </authorList>
    </citation>
    <scope>IDENTIFICATION</scope>
</reference>
<reference evidence="4" key="1">
    <citation type="journal article" date="2017" name="Nature">
        <title>The genome of Chenopodium quinoa.</title>
        <authorList>
            <person name="Jarvis D.E."/>
            <person name="Ho Y.S."/>
            <person name="Lightfoot D.J."/>
            <person name="Schmoeckel S.M."/>
            <person name="Li B."/>
            <person name="Borm T.J.A."/>
            <person name="Ohyanagi H."/>
            <person name="Mineta K."/>
            <person name="Michell C.T."/>
            <person name="Saber N."/>
            <person name="Kharbatia N.M."/>
            <person name="Rupper R.R."/>
            <person name="Sharp A.R."/>
            <person name="Dally N."/>
            <person name="Boughton B.A."/>
            <person name="Woo Y.H."/>
            <person name="Gao G."/>
            <person name="Schijlen E.G.W.M."/>
            <person name="Guo X."/>
            <person name="Momin A.A."/>
            <person name="Negrao S."/>
            <person name="Al-Babili S."/>
            <person name="Gehring C."/>
            <person name="Roessner U."/>
            <person name="Jung C."/>
            <person name="Murphy K."/>
            <person name="Arold S.T."/>
            <person name="Gojobori T."/>
            <person name="van der Linden C.G."/>
            <person name="van Loo E.N."/>
            <person name="Jellen E.N."/>
            <person name="Maughan P.J."/>
            <person name="Tester M."/>
        </authorList>
    </citation>
    <scope>NUCLEOTIDE SEQUENCE [LARGE SCALE GENOMIC DNA]</scope>
    <source>
        <strain evidence="4">cv. PI 614886</strain>
    </source>
</reference>
<keyword evidence="5" id="KW-1185">Reference proteome</keyword>
<protein>
    <recommendedName>
        <fullName evidence="3">UBP-type domain-containing protein</fullName>
    </recommendedName>
</protein>
<keyword evidence="2" id="KW-0175">Coiled coil</keyword>
<dbReference type="Gramene" id="AUR62016599-RA">
    <property type="protein sequence ID" value="AUR62016599-RA:cds"/>
    <property type="gene ID" value="AUR62016599"/>
</dbReference>
<dbReference type="EnsemblPlants" id="AUR62016599-RA">
    <property type="protein sequence ID" value="AUR62016599-RA:cds"/>
    <property type="gene ID" value="AUR62016599"/>
</dbReference>
<dbReference type="GO" id="GO:0007265">
    <property type="term" value="P:Ras protein signal transduction"/>
    <property type="evidence" value="ECO:0007669"/>
    <property type="project" value="TreeGrafter"/>
</dbReference>